<accession>A0A2P6VRD0</accession>
<sequence length="220" mass="24477">MQRPQPWLPGQLACARCGTQPLMLCACESPGLGKDVVFVHAQPLPEDATAQQRMERWAANCANNPAANVFDAHRFVADMLARGLVGALERIRPRLEAMAEDFIGSPSGGVAMYRQMRELGALQPGWTQEQFNDEVRQAVRRFTAGDWSRMGLKRSRYSEAVVWVEVGGRMNNLYQDSDPAKFPTSDADLALGMDVIGALRMAHKLASDQLCYSFEPFAWQ</sequence>
<evidence type="ECO:0000313" key="2">
    <source>
        <dbReference type="Proteomes" id="UP000239649"/>
    </source>
</evidence>
<dbReference type="EMBL" id="LHPF02000001">
    <property type="protein sequence ID" value="PSC76630.1"/>
    <property type="molecule type" value="Genomic_DNA"/>
</dbReference>
<dbReference type="AlphaFoldDB" id="A0A2P6VRD0"/>
<comment type="caution">
    <text evidence="1">The sequence shown here is derived from an EMBL/GenBank/DDBJ whole genome shotgun (WGS) entry which is preliminary data.</text>
</comment>
<proteinExistence type="predicted"/>
<reference evidence="1 2" key="1">
    <citation type="journal article" date="2018" name="Plant J.">
        <title>Genome sequences of Chlorella sorokiniana UTEX 1602 and Micractinium conductrix SAG 241.80: implications to maltose excretion by a green alga.</title>
        <authorList>
            <person name="Arriola M.B."/>
            <person name="Velmurugan N."/>
            <person name="Zhang Y."/>
            <person name="Plunkett M.H."/>
            <person name="Hondzo H."/>
            <person name="Barney B.M."/>
        </authorList>
    </citation>
    <scope>NUCLEOTIDE SEQUENCE [LARGE SCALE GENOMIC DNA]</scope>
    <source>
        <strain evidence="1 2">SAG 241.80</strain>
    </source>
</reference>
<organism evidence="1 2">
    <name type="scientific">Micractinium conductrix</name>
    <dbReference type="NCBI Taxonomy" id="554055"/>
    <lineage>
        <taxon>Eukaryota</taxon>
        <taxon>Viridiplantae</taxon>
        <taxon>Chlorophyta</taxon>
        <taxon>core chlorophytes</taxon>
        <taxon>Trebouxiophyceae</taxon>
        <taxon>Chlorellales</taxon>
        <taxon>Chlorellaceae</taxon>
        <taxon>Chlorella clade</taxon>
        <taxon>Micractinium</taxon>
    </lineage>
</organism>
<evidence type="ECO:0000313" key="1">
    <source>
        <dbReference type="EMBL" id="PSC76630.1"/>
    </source>
</evidence>
<protein>
    <submittedName>
        <fullName evidence="1">Uncharacterized protein</fullName>
    </submittedName>
</protein>
<keyword evidence="2" id="KW-1185">Reference proteome</keyword>
<dbReference type="Proteomes" id="UP000239649">
    <property type="component" value="Unassembled WGS sequence"/>
</dbReference>
<dbReference type="PROSITE" id="PS51257">
    <property type="entry name" value="PROKAR_LIPOPROTEIN"/>
    <property type="match status" value="1"/>
</dbReference>
<name>A0A2P6VRD0_9CHLO</name>
<gene>
    <name evidence="1" type="ORF">C2E20_0725</name>
</gene>